<feature type="compositionally biased region" description="Polar residues" evidence="1">
    <location>
        <begin position="426"/>
        <end position="442"/>
    </location>
</feature>
<proteinExistence type="predicted"/>
<feature type="region of interest" description="Disordered" evidence="1">
    <location>
        <begin position="514"/>
        <end position="534"/>
    </location>
</feature>
<protein>
    <submittedName>
        <fullName evidence="2">IRS-type PTB domain-containing protein</fullName>
    </submittedName>
</protein>
<accession>A0A5K3FLE9</accession>
<dbReference type="AlphaFoldDB" id="A0A5K3FLE9"/>
<feature type="compositionally biased region" description="Basic and acidic residues" evidence="1">
    <location>
        <begin position="403"/>
        <end position="415"/>
    </location>
</feature>
<organism evidence="2">
    <name type="scientific">Mesocestoides corti</name>
    <name type="common">Flatworm</name>
    <dbReference type="NCBI Taxonomy" id="53468"/>
    <lineage>
        <taxon>Eukaryota</taxon>
        <taxon>Metazoa</taxon>
        <taxon>Spiralia</taxon>
        <taxon>Lophotrochozoa</taxon>
        <taxon>Platyhelminthes</taxon>
        <taxon>Cestoda</taxon>
        <taxon>Eucestoda</taxon>
        <taxon>Cyclophyllidea</taxon>
        <taxon>Mesocestoididae</taxon>
        <taxon>Mesocestoides</taxon>
    </lineage>
</organism>
<reference evidence="2" key="1">
    <citation type="submission" date="2019-11" db="UniProtKB">
        <authorList>
            <consortium name="WormBaseParasite"/>
        </authorList>
    </citation>
    <scope>IDENTIFICATION</scope>
</reference>
<evidence type="ECO:0000313" key="2">
    <source>
        <dbReference type="WBParaSite" id="MCU_008750-RC"/>
    </source>
</evidence>
<sequence length="773" mass="84648">MTFEKFDDLRLWADTLQDSLVCSRFFASLCSAPKSSCLHFHSSSIIPSEASDGEALNAAASQKSCSTRALSTRSSNHQTHFSNLFSRAIHHCGGNNDGFLHVTLDRLLFVTTSQGRKPALLAFWNFTNGEISVYGTGRACMKTDDLETKVFYLVDGKGQYIFICDRAVELSAWIQRATRPASYLYERRWLSSVAAQLGEDQKLVVMPLSGGSGREVCGASLGEVDEIPVTSSQKTPYFPVFRPNPSSSMDVDVHLPEKPFGNNFSSSSFTFRRHVRGRGSYRARMRFSSNPTDRPVQPNALQASCQYASASVPSTHDANVVSRWDSEILSCPCQCSRTDDQPSMVALSPLPLESPDTMKYFPLTSVDCPLDCGNPGRVEKEDRVRTLSAALSSPDSSCANPRPECDGKTEAEVRPARWASRPRQLGNRSTSLTLSNHPSASPFSRGAGSTRYRAASLSPSSILGVTCSVPWDAAPTNEKPRTGCLYSSRDEIREAALRAATTLPASSQLTSLPSAKYSSGLSSDESDGNNQTSMVSIVPSGTACENRLEFERPRYINLGVNLARVDASDQRLTHLGVPGCHSFYDARISRSANYLGYTPYVPISWRRNHTMNDQVEMTDRSGGNVLSLNEENAGNAFQEVSSPEPPLSRSPDSPLVSLGLLPSSIDKADGSKLMSTHHKGLIDPTPVSSAAATHETIATEAENGQSKSSYVSFDFIEAHPLSRLIRKMRLDSKNQLENEAANTPTNRCADRQQVQHRSSGHRHRCFCSFRCRP</sequence>
<feature type="region of interest" description="Disordered" evidence="1">
    <location>
        <begin position="388"/>
        <end position="448"/>
    </location>
</feature>
<feature type="compositionally biased region" description="Polar residues" evidence="1">
    <location>
        <begin position="389"/>
        <end position="399"/>
    </location>
</feature>
<name>A0A5K3FLE9_MESCO</name>
<dbReference type="WBParaSite" id="MCU_008750-RC">
    <property type="protein sequence ID" value="MCU_008750-RC"/>
    <property type="gene ID" value="MCU_008750"/>
</dbReference>
<evidence type="ECO:0000256" key="1">
    <source>
        <dbReference type="SAM" id="MobiDB-lite"/>
    </source>
</evidence>